<evidence type="ECO:0008006" key="4">
    <source>
        <dbReference type="Google" id="ProtNLM"/>
    </source>
</evidence>
<dbReference type="EMBL" id="BMMZ01000021">
    <property type="protein sequence ID" value="GGL83456.1"/>
    <property type="molecule type" value="Genomic_DNA"/>
</dbReference>
<feature type="compositionally biased region" description="Basic and acidic residues" evidence="1">
    <location>
        <begin position="209"/>
        <end position="225"/>
    </location>
</feature>
<reference evidence="2" key="1">
    <citation type="journal article" date="2014" name="Int. J. Syst. Evol. Microbiol.">
        <title>Complete genome sequence of Corynebacterium casei LMG S-19264T (=DSM 44701T), isolated from a smear-ripened cheese.</title>
        <authorList>
            <consortium name="US DOE Joint Genome Institute (JGI-PGF)"/>
            <person name="Walter F."/>
            <person name="Albersmeier A."/>
            <person name="Kalinowski J."/>
            <person name="Ruckert C."/>
        </authorList>
    </citation>
    <scope>NUCLEOTIDE SEQUENCE</scope>
    <source>
        <strain evidence="2">CGMCC 4.7306</strain>
    </source>
</reference>
<proteinExistence type="predicted"/>
<dbReference type="InterPro" id="IPR032584">
    <property type="entry name" value="DUF4913"/>
</dbReference>
<name>A0A917WA66_9ACTN</name>
<accession>A0A917WA66</accession>
<reference evidence="2" key="2">
    <citation type="submission" date="2020-09" db="EMBL/GenBank/DDBJ databases">
        <authorList>
            <person name="Sun Q."/>
            <person name="Zhou Y."/>
        </authorList>
    </citation>
    <scope>NUCLEOTIDE SEQUENCE</scope>
    <source>
        <strain evidence="2">CGMCC 4.7306</strain>
    </source>
</reference>
<evidence type="ECO:0000256" key="1">
    <source>
        <dbReference type="SAM" id="MobiDB-lite"/>
    </source>
</evidence>
<sequence>MTATITGTTAESRESLAGKAFGIDIGSLATSLVDAGVRRAVESEVAAVSNQAVKEAITDDVRERLRERATAAAGAAITDQLDGQLNTEDDPEEPAPELYYGSVDEWMREWLRWTYRRHCDGRNRYWSAEWWRSGEATSRLESLWRAWEELRLDEATGMSVWWRDHCDHHMPILMSDQGPFARVATKPENQNEKGDPLPYAPPPKGMFPDVRELNDQNTVEDHDEH</sequence>
<organism evidence="2 3">
    <name type="scientific">Microlunatus endophyticus</name>
    <dbReference type="NCBI Taxonomy" id="1716077"/>
    <lineage>
        <taxon>Bacteria</taxon>
        <taxon>Bacillati</taxon>
        <taxon>Actinomycetota</taxon>
        <taxon>Actinomycetes</taxon>
        <taxon>Propionibacteriales</taxon>
        <taxon>Propionibacteriaceae</taxon>
        <taxon>Microlunatus</taxon>
    </lineage>
</organism>
<evidence type="ECO:0000313" key="2">
    <source>
        <dbReference type="EMBL" id="GGL83456.1"/>
    </source>
</evidence>
<dbReference type="RefSeq" id="WP_188898513.1">
    <property type="nucleotide sequence ID" value="NZ_BMMZ01000021.1"/>
</dbReference>
<keyword evidence="3" id="KW-1185">Reference proteome</keyword>
<dbReference type="AlphaFoldDB" id="A0A917WA66"/>
<dbReference type="Proteomes" id="UP000613840">
    <property type="component" value="Unassembled WGS sequence"/>
</dbReference>
<gene>
    <name evidence="2" type="ORF">GCM10011575_47250</name>
</gene>
<dbReference type="Pfam" id="PF16259">
    <property type="entry name" value="DUF4913"/>
    <property type="match status" value="1"/>
</dbReference>
<evidence type="ECO:0000313" key="3">
    <source>
        <dbReference type="Proteomes" id="UP000613840"/>
    </source>
</evidence>
<feature type="region of interest" description="Disordered" evidence="1">
    <location>
        <begin position="184"/>
        <end position="225"/>
    </location>
</feature>
<feature type="region of interest" description="Disordered" evidence="1">
    <location>
        <begin position="76"/>
        <end position="97"/>
    </location>
</feature>
<protein>
    <recommendedName>
        <fullName evidence="4">DUF4913 domain-containing protein</fullName>
    </recommendedName>
</protein>
<comment type="caution">
    <text evidence="2">The sequence shown here is derived from an EMBL/GenBank/DDBJ whole genome shotgun (WGS) entry which is preliminary data.</text>
</comment>